<evidence type="ECO:0000256" key="1">
    <source>
        <dbReference type="SAM" id="Phobius"/>
    </source>
</evidence>
<reference evidence="2 3" key="1">
    <citation type="submission" date="2021-03" db="EMBL/GenBank/DDBJ databases">
        <authorList>
            <person name="Kim M.K."/>
        </authorList>
    </citation>
    <scope>NUCLEOTIDE SEQUENCE [LARGE SCALE GENOMIC DNA]</scope>
    <source>
        <strain evidence="2 3">BT442</strain>
    </source>
</reference>
<proteinExistence type="predicted"/>
<feature type="transmembrane region" description="Helical" evidence="1">
    <location>
        <begin position="30"/>
        <end position="48"/>
    </location>
</feature>
<dbReference type="Proteomes" id="UP000664369">
    <property type="component" value="Unassembled WGS sequence"/>
</dbReference>
<protein>
    <recommendedName>
        <fullName evidence="4">PH domain-containing protein</fullName>
    </recommendedName>
</protein>
<evidence type="ECO:0000313" key="2">
    <source>
        <dbReference type="EMBL" id="MBO2008188.1"/>
    </source>
</evidence>
<dbReference type="EMBL" id="JAGETZ010000001">
    <property type="protein sequence ID" value="MBO2008188.1"/>
    <property type="molecule type" value="Genomic_DNA"/>
</dbReference>
<evidence type="ECO:0008006" key="4">
    <source>
        <dbReference type="Google" id="ProtNLM"/>
    </source>
</evidence>
<feature type="transmembrane region" description="Helical" evidence="1">
    <location>
        <begin position="89"/>
        <end position="108"/>
    </location>
</feature>
<keyword evidence="3" id="KW-1185">Reference proteome</keyword>
<comment type="caution">
    <text evidence="2">The sequence shown here is derived from an EMBL/GenBank/DDBJ whole genome shotgun (WGS) entry which is preliminary data.</text>
</comment>
<accession>A0ABS3QAB2</accession>
<evidence type="ECO:0000313" key="3">
    <source>
        <dbReference type="Proteomes" id="UP000664369"/>
    </source>
</evidence>
<gene>
    <name evidence="2" type="ORF">J4E00_03940</name>
</gene>
<feature type="transmembrane region" description="Helical" evidence="1">
    <location>
        <begin position="54"/>
        <end position="73"/>
    </location>
</feature>
<keyword evidence="1" id="KW-0472">Membrane</keyword>
<keyword evidence="1" id="KW-0812">Transmembrane</keyword>
<dbReference type="RefSeq" id="WP_208173703.1">
    <property type="nucleotide sequence ID" value="NZ_JAGETZ010000001.1"/>
</dbReference>
<name>A0ABS3QAB2_9BACT</name>
<feature type="transmembrane region" description="Helical" evidence="1">
    <location>
        <begin position="128"/>
        <end position="145"/>
    </location>
</feature>
<sequence>MHTTETATEAAEGPTILYHRRHARQQVAKAIGHVGPAVLFLLGVMPILLGEEHISLMSGLEIAIGALYLVLMVRELRHLRHNPFHRERVAWLELAAAAILAMESYHIWHRHHEAELAGAPHRLHTLPWLYAVLAVVYVVLAFRMHKLGSRRFLHLHSEGFAVRTKHLAPVQELRWADIATVAPDGPAGVLVCQPNGREYRISFASVHDGAAHRDRLLAHVRQQGVPDSSAEEVL</sequence>
<keyword evidence="1" id="KW-1133">Transmembrane helix</keyword>
<organism evidence="2 3">
    <name type="scientific">Hymenobacter negativus</name>
    <dbReference type="NCBI Taxonomy" id="2795026"/>
    <lineage>
        <taxon>Bacteria</taxon>
        <taxon>Pseudomonadati</taxon>
        <taxon>Bacteroidota</taxon>
        <taxon>Cytophagia</taxon>
        <taxon>Cytophagales</taxon>
        <taxon>Hymenobacteraceae</taxon>
        <taxon>Hymenobacter</taxon>
    </lineage>
</organism>